<proteinExistence type="predicted"/>
<evidence type="ECO:0000313" key="2">
    <source>
        <dbReference type="WBParaSite" id="JU765_v2.g19241.t1"/>
    </source>
</evidence>
<protein>
    <submittedName>
        <fullName evidence="2">Uncharacterized protein</fullName>
    </submittedName>
</protein>
<dbReference type="Proteomes" id="UP000887576">
    <property type="component" value="Unplaced"/>
</dbReference>
<evidence type="ECO:0000313" key="1">
    <source>
        <dbReference type="Proteomes" id="UP000887576"/>
    </source>
</evidence>
<name>A0AC34QTR8_9BILA</name>
<organism evidence="1 2">
    <name type="scientific">Panagrolaimus sp. JU765</name>
    <dbReference type="NCBI Taxonomy" id="591449"/>
    <lineage>
        <taxon>Eukaryota</taxon>
        <taxon>Metazoa</taxon>
        <taxon>Ecdysozoa</taxon>
        <taxon>Nematoda</taxon>
        <taxon>Chromadorea</taxon>
        <taxon>Rhabditida</taxon>
        <taxon>Tylenchina</taxon>
        <taxon>Panagrolaimomorpha</taxon>
        <taxon>Panagrolaimoidea</taxon>
        <taxon>Panagrolaimidae</taxon>
        <taxon>Panagrolaimus</taxon>
    </lineage>
</organism>
<accession>A0AC34QTR8</accession>
<dbReference type="WBParaSite" id="JU765_v2.g19241.t1">
    <property type="protein sequence ID" value="JU765_v2.g19241.t1"/>
    <property type="gene ID" value="JU765_v2.g19241"/>
</dbReference>
<reference evidence="2" key="1">
    <citation type="submission" date="2022-11" db="UniProtKB">
        <authorList>
            <consortium name="WormBaseParasite"/>
        </authorList>
    </citation>
    <scope>IDENTIFICATION</scope>
</reference>
<sequence>MRLDGSNAKPGSHEGLAFPVINEYDLVYFKHLCQKRHKIIANDSLLSINCRIYVTGEIIECDSVVDYGPTEYKDRMEKTGQNGDYVILDGGDEGIVSTSQLLPFQVHRLRKEVCDIHFAKFMNLIQCYRHSHWGR</sequence>